<dbReference type="Proteomes" id="UP001165060">
    <property type="component" value="Unassembled WGS sequence"/>
</dbReference>
<evidence type="ECO:0000313" key="3">
    <source>
        <dbReference type="Proteomes" id="UP001165060"/>
    </source>
</evidence>
<keyword evidence="1" id="KW-0812">Transmembrane</keyword>
<name>A0ABQ6MDZ4_9STRA</name>
<reference evidence="2 3" key="1">
    <citation type="journal article" date="2023" name="Commun. Biol.">
        <title>Genome analysis of Parmales, the sister group of diatoms, reveals the evolutionary specialization of diatoms from phago-mixotrophs to photoautotrophs.</title>
        <authorList>
            <person name="Ban H."/>
            <person name="Sato S."/>
            <person name="Yoshikawa S."/>
            <person name="Yamada K."/>
            <person name="Nakamura Y."/>
            <person name="Ichinomiya M."/>
            <person name="Sato N."/>
            <person name="Blanc-Mathieu R."/>
            <person name="Endo H."/>
            <person name="Kuwata A."/>
            <person name="Ogata H."/>
        </authorList>
    </citation>
    <scope>NUCLEOTIDE SEQUENCE [LARGE SCALE GENOMIC DNA]</scope>
</reference>
<feature type="transmembrane region" description="Helical" evidence="1">
    <location>
        <begin position="769"/>
        <end position="789"/>
    </location>
</feature>
<evidence type="ECO:0000313" key="2">
    <source>
        <dbReference type="EMBL" id="GMI24547.1"/>
    </source>
</evidence>
<keyword evidence="1" id="KW-0472">Membrane</keyword>
<organism evidence="2 3">
    <name type="scientific">Tetraparma gracilis</name>
    <dbReference type="NCBI Taxonomy" id="2962635"/>
    <lineage>
        <taxon>Eukaryota</taxon>
        <taxon>Sar</taxon>
        <taxon>Stramenopiles</taxon>
        <taxon>Ochrophyta</taxon>
        <taxon>Bolidophyceae</taxon>
        <taxon>Parmales</taxon>
        <taxon>Triparmaceae</taxon>
        <taxon>Tetraparma</taxon>
    </lineage>
</organism>
<dbReference type="EMBL" id="BRYB01001384">
    <property type="protein sequence ID" value="GMI24547.1"/>
    <property type="molecule type" value="Genomic_DNA"/>
</dbReference>
<gene>
    <name evidence="2" type="ORF">TeGR_g3140</name>
</gene>
<proteinExistence type="predicted"/>
<protein>
    <submittedName>
        <fullName evidence="2">Uncharacterized protein</fullName>
    </submittedName>
</protein>
<dbReference type="Gene3D" id="3.30.530.20">
    <property type="match status" value="2"/>
</dbReference>
<evidence type="ECO:0000256" key="1">
    <source>
        <dbReference type="SAM" id="Phobius"/>
    </source>
</evidence>
<keyword evidence="1" id="KW-1133">Transmembrane helix</keyword>
<dbReference type="SUPFAM" id="SSF55961">
    <property type="entry name" value="Bet v1-like"/>
    <property type="match status" value="2"/>
</dbReference>
<sequence>MAELAEHFETTTTVASEEENGLIDEVVGYEEQDWRRIPGTVQEPVEYFQVLAKPTSVFGKNKSKNKSSAGADSDKTMEGAWGKAITTVDTSAVCCLAYFWHFMGNSGNARFEKKNGRLLKMQVDVPDSHTTFIVTSAKMPFPGVDNRIFPARWAWRREQSGDFVAGFTYKGSNEYVERVIKEDERAQQVVKSCQRLEAASADVFWSPLQSPSALVGMWSKPPESFEKGERKISLGKAECDVDVAAKDAQAWWFAFCSRDRMRINEEEGNPARLNVREVANENVVAAVKNMPRPFRRREFVAIQVCASDDNNDDLLFAGESVDEIVDYGKNFKTVRGTVRLFARLRVVTPNTCKLTAFQFFDAGGRVPAWVLNMKVTVALSGVEDIRQAFDRSDEVDKMNRDELAGVIEPGIVRATVTTLEKFERLDPLCAIPQTRITWTQQPDMGGLIPSKAVRGAAVGQMKYLSKMCKRFDKSPAIDVASNLRLVTMIQNHDGDYSERELEILEEGRKMLGVFEQQESKELEMTSRTTEAKMAFEDGSSHAYGWSLAVVRASPVQVLAHVLDVKKRAGVRADHLEKTLDEDGEHNKLLYLKKKVPNPFDDRDFLSRIVWRKRATGYIFVSVPELSNARPLSSDVVRARLPSMLKMTSMNDGSTKLEPAGDSKAKLCNMSAKQANIIGGALASCIAANLTAPAAVDEWILRYPAMGELEREYVWFRPMMDTIAQRLLESVGWGLKMRLYTGAALSTMDLISDVFMIYTYATTPGQEGTALSLTIMVGFCLLGQLSLVLAQTNKGPRRVMLKEMLIVLSGMKPGIDAKRVAGGNEQVEHAILTPDVELTYTRCFELVCESIPGSVLQLAALVREASKDDGKFSKVALGSIIVSACTTGFTAATISFDFDVAPQRRRDEPDFYGYVPDSAGKRTAIFFCMIMNGALLLLLRSLSTALLLMVEVRFVLYYYLGDHAFYLAFKLQR</sequence>
<keyword evidence="3" id="KW-1185">Reference proteome</keyword>
<dbReference type="InterPro" id="IPR023393">
    <property type="entry name" value="START-like_dom_sf"/>
</dbReference>
<comment type="caution">
    <text evidence="2">The sequence shown here is derived from an EMBL/GenBank/DDBJ whole genome shotgun (WGS) entry which is preliminary data.</text>
</comment>
<dbReference type="PANTHER" id="PTHR19308:SF14">
    <property type="entry name" value="START DOMAIN-CONTAINING PROTEIN"/>
    <property type="match status" value="1"/>
</dbReference>
<dbReference type="InterPro" id="IPR051213">
    <property type="entry name" value="START_lipid_transfer"/>
</dbReference>
<accession>A0ABQ6MDZ4</accession>
<dbReference type="PANTHER" id="PTHR19308">
    <property type="entry name" value="PHOSPHATIDYLCHOLINE TRANSFER PROTEIN"/>
    <property type="match status" value="1"/>
</dbReference>
<feature type="transmembrane region" description="Helical" evidence="1">
    <location>
        <begin position="923"/>
        <end position="949"/>
    </location>
</feature>
<feature type="transmembrane region" description="Helical" evidence="1">
    <location>
        <begin position="874"/>
        <end position="895"/>
    </location>
</feature>